<keyword evidence="3" id="KW-1185">Reference proteome</keyword>
<gene>
    <name evidence="2" type="ORF">NDU88_003232</name>
</gene>
<evidence type="ECO:0000313" key="3">
    <source>
        <dbReference type="Proteomes" id="UP001066276"/>
    </source>
</evidence>
<evidence type="ECO:0000256" key="1">
    <source>
        <dbReference type="SAM" id="MobiDB-lite"/>
    </source>
</evidence>
<sequence>MNGSNDTWWYCAGKPPSEYDIRPMLNITFGKLERSVPGQHRRVNTLVPVEAVEEALESEEPPLAPDQDTPVTSENSQDSKATLD</sequence>
<protein>
    <submittedName>
        <fullName evidence="2">Uncharacterized protein</fullName>
    </submittedName>
</protein>
<proteinExistence type="predicted"/>
<dbReference type="EMBL" id="JANPWB010000013">
    <property type="protein sequence ID" value="KAJ1105828.1"/>
    <property type="molecule type" value="Genomic_DNA"/>
</dbReference>
<accession>A0AAV7MV10</accession>
<feature type="region of interest" description="Disordered" evidence="1">
    <location>
        <begin position="53"/>
        <end position="84"/>
    </location>
</feature>
<reference evidence="2" key="1">
    <citation type="journal article" date="2022" name="bioRxiv">
        <title>Sequencing and chromosome-scale assembly of the giantPleurodeles waltlgenome.</title>
        <authorList>
            <person name="Brown T."/>
            <person name="Elewa A."/>
            <person name="Iarovenko S."/>
            <person name="Subramanian E."/>
            <person name="Araus A.J."/>
            <person name="Petzold A."/>
            <person name="Susuki M."/>
            <person name="Suzuki K.-i.T."/>
            <person name="Hayashi T."/>
            <person name="Toyoda A."/>
            <person name="Oliveira C."/>
            <person name="Osipova E."/>
            <person name="Leigh N.D."/>
            <person name="Simon A."/>
            <person name="Yun M.H."/>
        </authorList>
    </citation>
    <scope>NUCLEOTIDE SEQUENCE</scope>
    <source>
        <strain evidence="2">20211129_DDA</strain>
        <tissue evidence="2">Liver</tissue>
    </source>
</reference>
<dbReference type="AlphaFoldDB" id="A0AAV7MV10"/>
<evidence type="ECO:0000313" key="2">
    <source>
        <dbReference type="EMBL" id="KAJ1105828.1"/>
    </source>
</evidence>
<comment type="caution">
    <text evidence="2">The sequence shown here is derived from an EMBL/GenBank/DDBJ whole genome shotgun (WGS) entry which is preliminary data.</text>
</comment>
<organism evidence="2 3">
    <name type="scientific">Pleurodeles waltl</name>
    <name type="common">Iberian ribbed newt</name>
    <dbReference type="NCBI Taxonomy" id="8319"/>
    <lineage>
        <taxon>Eukaryota</taxon>
        <taxon>Metazoa</taxon>
        <taxon>Chordata</taxon>
        <taxon>Craniata</taxon>
        <taxon>Vertebrata</taxon>
        <taxon>Euteleostomi</taxon>
        <taxon>Amphibia</taxon>
        <taxon>Batrachia</taxon>
        <taxon>Caudata</taxon>
        <taxon>Salamandroidea</taxon>
        <taxon>Salamandridae</taxon>
        <taxon>Pleurodelinae</taxon>
        <taxon>Pleurodeles</taxon>
    </lineage>
</organism>
<feature type="compositionally biased region" description="Polar residues" evidence="1">
    <location>
        <begin position="69"/>
        <end position="84"/>
    </location>
</feature>
<dbReference type="Proteomes" id="UP001066276">
    <property type="component" value="Chromosome 9"/>
</dbReference>
<name>A0AAV7MV10_PLEWA</name>